<evidence type="ECO:0000313" key="1">
    <source>
        <dbReference type="EMBL" id="MXP30134.1"/>
    </source>
</evidence>
<keyword evidence="2" id="KW-1185">Reference proteome</keyword>
<dbReference type="Proteomes" id="UP000439780">
    <property type="component" value="Unassembled WGS sequence"/>
</dbReference>
<reference evidence="1 2" key="1">
    <citation type="submission" date="2019-12" db="EMBL/GenBank/DDBJ databases">
        <title>Genomic-based taxomic classification of the family Erythrobacteraceae.</title>
        <authorList>
            <person name="Xu L."/>
        </authorList>
    </citation>
    <scope>NUCLEOTIDE SEQUENCE [LARGE SCALE GENOMIC DNA]</scope>
    <source>
        <strain evidence="1 2">KEMB 9005-328</strain>
    </source>
</reference>
<dbReference type="EMBL" id="WTYA01000017">
    <property type="protein sequence ID" value="MXP30134.1"/>
    <property type="molecule type" value="Genomic_DNA"/>
</dbReference>
<dbReference type="AlphaFoldDB" id="A0A845AKJ4"/>
<organism evidence="1 2">
    <name type="scientific">Qipengyuania algicida</name>
    <dbReference type="NCBI Taxonomy" id="1836209"/>
    <lineage>
        <taxon>Bacteria</taxon>
        <taxon>Pseudomonadati</taxon>
        <taxon>Pseudomonadota</taxon>
        <taxon>Alphaproteobacteria</taxon>
        <taxon>Sphingomonadales</taxon>
        <taxon>Erythrobacteraceae</taxon>
        <taxon>Qipengyuania</taxon>
    </lineage>
</organism>
<comment type="caution">
    <text evidence="1">The sequence shown here is derived from an EMBL/GenBank/DDBJ whole genome shotgun (WGS) entry which is preliminary data.</text>
</comment>
<evidence type="ECO:0000313" key="2">
    <source>
        <dbReference type="Proteomes" id="UP000439780"/>
    </source>
</evidence>
<name>A0A845AKJ4_9SPHN</name>
<sequence>MNGLHFIFVLAFALTGCADNRPTEEKVREAISRCSSSENCYLLDNGGNLPMLARSKSDKIKPSLLCGEKAALVEEADDKSDGSAIYRGQCEIDGQKSAQVTLWYFDDGRYNLTIEDCHATGCKNGWFRPI</sequence>
<accession>A0A845AKJ4</accession>
<protein>
    <submittedName>
        <fullName evidence="1">Uncharacterized protein</fullName>
    </submittedName>
</protein>
<gene>
    <name evidence="1" type="ORF">GRI58_15095</name>
</gene>
<proteinExistence type="predicted"/>
<dbReference type="RefSeq" id="WP_160754435.1">
    <property type="nucleotide sequence ID" value="NZ_WTYA01000017.1"/>
</dbReference>